<dbReference type="WormBase" id="T05C1.5">
    <property type="protein sequence ID" value="CE53958"/>
    <property type="gene ID" value="WBGene00020252"/>
</dbReference>
<dbReference type="InParanoid" id="Q22220"/>
<dbReference type="SMART" id="SM00254">
    <property type="entry name" value="ShKT"/>
    <property type="match status" value="1"/>
</dbReference>
<feature type="domain" description="ShKT" evidence="3">
    <location>
        <begin position="61"/>
        <end position="97"/>
    </location>
</feature>
<dbReference type="PaxDb" id="6239-T05C1.5"/>
<dbReference type="HOGENOM" id="CLU_2308567_0_0_1"/>
<reference key="2">
    <citation type="submission" date="2016-02" db="EMBL/GenBank/DDBJ databases">
        <authorList>
            <consortium name="WormBase Consortium"/>
            <person name="WormBase"/>
        </authorList>
    </citation>
    <scope>NUCLEOTIDE SEQUENCE</scope>
    <source>
        <strain>Bristol N2</strain>
    </source>
</reference>
<feature type="chain" id="PRO_5024858322" evidence="2">
    <location>
        <begin position="18"/>
        <end position="109"/>
    </location>
</feature>
<reference evidence="4 5" key="1">
    <citation type="journal article" date="1998" name="Science">
        <title>Genome sequence of the nematode C. elegans: a platform for investigating biology.</title>
        <authorList>
            <consortium name="The C. elegans sequencing consortium"/>
            <person name="Sulson J.E."/>
            <person name="Waterston R."/>
        </authorList>
    </citation>
    <scope>NUCLEOTIDE SEQUENCE [LARGE SCALE GENOMIC DNA]</scope>
    <source>
        <strain evidence="4 5">Bristol N2</strain>
    </source>
</reference>
<dbReference type="UCSC" id="T05C1.5">
    <property type="organism name" value="c. elegans"/>
</dbReference>
<evidence type="ECO:0000313" key="4">
    <source>
        <dbReference type="EMBL" id="CCD61748.2"/>
    </source>
</evidence>
<comment type="caution">
    <text evidence="1">Lacks conserved residue(s) required for the propagation of feature annotation.</text>
</comment>
<feature type="signal peptide" evidence="2">
    <location>
        <begin position="1"/>
        <end position="17"/>
    </location>
</feature>
<dbReference type="PROSITE" id="PS51670">
    <property type="entry name" value="SHKT"/>
    <property type="match status" value="1"/>
</dbReference>
<accession>Q22220</accession>
<dbReference type="Pfam" id="PF01549">
    <property type="entry name" value="ShK"/>
    <property type="match status" value="1"/>
</dbReference>
<evidence type="ECO:0000256" key="2">
    <source>
        <dbReference type="SAM" id="SignalP"/>
    </source>
</evidence>
<dbReference type="InterPro" id="IPR007026">
    <property type="entry name" value="CC_domain"/>
</dbReference>
<proteinExistence type="predicted"/>
<evidence type="ECO:0000313" key="5">
    <source>
        <dbReference type="Proteomes" id="UP000001940"/>
    </source>
</evidence>
<dbReference type="AlphaFoldDB" id="Q22220"/>
<dbReference type="Proteomes" id="UP000001940">
    <property type="component" value="Chromosome II"/>
</dbReference>
<dbReference type="Pfam" id="PF04942">
    <property type="entry name" value="CC"/>
    <property type="match status" value="1"/>
</dbReference>
<dbReference type="Bgee" id="WBGene00020252">
    <property type="expression patterns" value="Expressed in larva and 3 other cell types or tissues"/>
</dbReference>
<organism evidence="4 5">
    <name type="scientific">Caenorhabditis elegans</name>
    <dbReference type="NCBI Taxonomy" id="6239"/>
    <lineage>
        <taxon>Eukaryota</taxon>
        <taxon>Metazoa</taxon>
        <taxon>Ecdysozoa</taxon>
        <taxon>Nematoda</taxon>
        <taxon>Chromadorea</taxon>
        <taxon>Rhabditida</taxon>
        <taxon>Rhabditina</taxon>
        <taxon>Rhabditomorpha</taxon>
        <taxon>Rhabditoidea</taxon>
        <taxon>Rhabditidae</taxon>
        <taxon>Peloderinae</taxon>
        <taxon>Caenorhabditis</taxon>
    </lineage>
</organism>
<name>Q22220_CAEEL</name>
<dbReference type="EMBL" id="BX284602">
    <property type="protein sequence ID" value="CCD61748.2"/>
    <property type="molecule type" value="Genomic_DNA"/>
</dbReference>
<sequence length="109" mass="11749">MLQFLPFFMLSSVIISAQELKTCRTVSYGASPDGNCPTGYTRISNGNCCAVDQVITSPDLCEDKFSGCAVRKPYCKTRSRNFEAAMNSFCAKTCGRCKAGSASLPPIVL</sequence>
<dbReference type="AGR" id="WB:WBGene00020252"/>
<keyword evidence="2" id="KW-0732">Signal</keyword>
<evidence type="ECO:0000256" key="1">
    <source>
        <dbReference type="PROSITE-ProRule" id="PRU01005"/>
    </source>
</evidence>
<gene>
    <name evidence="4" type="ORF">CELE_T05C1.5</name>
    <name evidence="4 6" type="ORF">T05C1.5</name>
</gene>
<dbReference type="InterPro" id="IPR003582">
    <property type="entry name" value="ShKT_dom"/>
</dbReference>
<dbReference type="OrthoDB" id="5863778at2759"/>
<keyword evidence="5" id="KW-1185">Reference proteome</keyword>
<evidence type="ECO:0000259" key="3">
    <source>
        <dbReference type="PROSITE" id="PS51670"/>
    </source>
</evidence>
<dbReference type="PIR" id="T16810">
    <property type="entry name" value="T16810"/>
</dbReference>
<protein>
    <submittedName>
        <fullName evidence="4">ShKT domain-containing protein</fullName>
    </submittedName>
</protein>
<evidence type="ECO:0000313" key="6">
    <source>
        <dbReference type="WormBase" id="T05C1.5"/>
    </source>
</evidence>